<evidence type="ECO:0000313" key="7">
    <source>
        <dbReference type="EMBL" id="CAK6978863.1"/>
    </source>
</evidence>
<dbReference type="SUPFAM" id="SSF48726">
    <property type="entry name" value="Immunoglobulin"/>
    <property type="match status" value="4"/>
</dbReference>
<feature type="region of interest" description="Disordered" evidence="3">
    <location>
        <begin position="406"/>
        <end position="442"/>
    </location>
</feature>
<feature type="transmembrane region" description="Helical" evidence="4">
    <location>
        <begin position="383"/>
        <end position="401"/>
    </location>
</feature>
<keyword evidence="4" id="KW-0812">Transmembrane</keyword>
<dbReference type="GO" id="GO:0007166">
    <property type="term" value="P:cell surface receptor signaling pathway"/>
    <property type="evidence" value="ECO:0007669"/>
    <property type="project" value="TreeGrafter"/>
</dbReference>
<dbReference type="GO" id="GO:0004888">
    <property type="term" value="F:transmembrane signaling receptor activity"/>
    <property type="evidence" value="ECO:0007669"/>
    <property type="project" value="TreeGrafter"/>
</dbReference>
<dbReference type="GO" id="GO:0009897">
    <property type="term" value="C:external side of plasma membrane"/>
    <property type="evidence" value="ECO:0007669"/>
    <property type="project" value="TreeGrafter"/>
</dbReference>
<dbReference type="InterPro" id="IPR050488">
    <property type="entry name" value="Ig_Fc_receptor"/>
</dbReference>
<dbReference type="InterPro" id="IPR003599">
    <property type="entry name" value="Ig_sub"/>
</dbReference>
<gene>
    <name evidence="7" type="ORF">FSCOSCO3_A010236</name>
</gene>
<accession>A0AAV1Q4D4</accession>
<dbReference type="GO" id="GO:0006955">
    <property type="term" value="P:immune response"/>
    <property type="evidence" value="ECO:0007669"/>
    <property type="project" value="TreeGrafter"/>
</dbReference>
<dbReference type="Gene3D" id="2.60.40.10">
    <property type="entry name" value="Immunoglobulins"/>
    <property type="match status" value="4"/>
</dbReference>
<dbReference type="InterPro" id="IPR003598">
    <property type="entry name" value="Ig_sub2"/>
</dbReference>
<evidence type="ECO:0000256" key="2">
    <source>
        <dbReference type="ARBA" id="ARBA00023157"/>
    </source>
</evidence>
<evidence type="ECO:0000256" key="1">
    <source>
        <dbReference type="ARBA" id="ARBA00022729"/>
    </source>
</evidence>
<feature type="signal peptide" evidence="5">
    <location>
        <begin position="1"/>
        <end position="18"/>
    </location>
</feature>
<proteinExistence type="predicted"/>
<dbReference type="PANTHER" id="PTHR11481:SF64">
    <property type="entry name" value="FC RECEPTOR-LIKE PROTEIN 4"/>
    <property type="match status" value="1"/>
</dbReference>
<feature type="domain" description="Ig-like" evidence="6">
    <location>
        <begin position="21"/>
        <end position="109"/>
    </location>
</feature>
<dbReference type="PANTHER" id="PTHR11481">
    <property type="entry name" value="IMMUNOGLOBULIN FC RECEPTOR"/>
    <property type="match status" value="1"/>
</dbReference>
<dbReference type="AlphaFoldDB" id="A0AAV1Q4D4"/>
<evidence type="ECO:0000256" key="5">
    <source>
        <dbReference type="SAM" id="SignalP"/>
    </source>
</evidence>
<evidence type="ECO:0000259" key="6">
    <source>
        <dbReference type="PROSITE" id="PS50835"/>
    </source>
</evidence>
<dbReference type="PROSITE" id="PS50835">
    <property type="entry name" value="IG_LIKE"/>
    <property type="match status" value="2"/>
</dbReference>
<evidence type="ECO:0000313" key="8">
    <source>
        <dbReference type="Proteomes" id="UP001314229"/>
    </source>
</evidence>
<sequence>MKAALHLVLLWSVSVKSAHRPASVTVAANHSQYFEYGTISVSCEQFSPGEWRVWRYTSGSLKLSPCGNGWGSETSSACIISSAKLSDSGVYWCESKHRERSSTVNITVTGGSVILQSPVLPVMEGDDVILHCKTKTSNFPADFYKDGSLIRTEPADNITIRHVSKSTEGFYKCNSSSHGESPSSWISVTRNSVRVNLTVSPDSSQHFEYRSLNLSCGENSSFTGWKVRRFIDKKAITSCGDDWGSPTSFGCKIQTAKRPDTGIYWCETDAKQLSNSVSITVHDESVILQSPVLPVMEGDDVTLHCKTKTSNLPADFYKDGSLIRAEPAGHMTIHHVSKSDEGLYKCNSSSHGESPSSWLFVRDLPPAETETPRDSLLRIIRHVVKFGTFSIATVLMVFSFLHNPRASSAKRGPADQQQQAVSVATAPSLPTGEDDVTTEHHF</sequence>
<dbReference type="InterPro" id="IPR013783">
    <property type="entry name" value="Ig-like_fold"/>
</dbReference>
<keyword evidence="4" id="KW-1133">Transmembrane helix</keyword>
<dbReference type="InterPro" id="IPR007110">
    <property type="entry name" value="Ig-like_dom"/>
</dbReference>
<feature type="chain" id="PRO_5043830482" evidence="5">
    <location>
        <begin position="19"/>
        <end position="442"/>
    </location>
</feature>
<protein>
    <submittedName>
        <fullName evidence="7">Neural cell adhesion molecule 2-like isoform X1</fullName>
    </submittedName>
</protein>
<dbReference type="InterPro" id="IPR036179">
    <property type="entry name" value="Ig-like_dom_sf"/>
</dbReference>
<dbReference type="EMBL" id="CAWUFR010000523">
    <property type="protein sequence ID" value="CAK6978863.1"/>
    <property type="molecule type" value="Genomic_DNA"/>
</dbReference>
<feature type="domain" description="Ig-like" evidence="6">
    <location>
        <begin position="244"/>
        <end position="356"/>
    </location>
</feature>
<dbReference type="Proteomes" id="UP001314229">
    <property type="component" value="Unassembled WGS sequence"/>
</dbReference>
<evidence type="ECO:0000256" key="3">
    <source>
        <dbReference type="SAM" id="MobiDB-lite"/>
    </source>
</evidence>
<dbReference type="SMART" id="SM00409">
    <property type="entry name" value="IG"/>
    <property type="match status" value="4"/>
</dbReference>
<organism evidence="7 8">
    <name type="scientific">Scomber scombrus</name>
    <name type="common">Atlantic mackerel</name>
    <name type="synonym">Scomber vernalis</name>
    <dbReference type="NCBI Taxonomy" id="13677"/>
    <lineage>
        <taxon>Eukaryota</taxon>
        <taxon>Metazoa</taxon>
        <taxon>Chordata</taxon>
        <taxon>Craniata</taxon>
        <taxon>Vertebrata</taxon>
        <taxon>Euteleostomi</taxon>
        <taxon>Actinopterygii</taxon>
        <taxon>Neopterygii</taxon>
        <taxon>Teleostei</taxon>
        <taxon>Neoteleostei</taxon>
        <taxon>Acanthomorphata</taxon>
        <taxon>Pelagiaria</taxon>
        <taxon>Scombriformes</taxon>
        <taxon>Scombridae</taxon>
        <taxon>Scomber</taxon>
    </lineage>
</organism>
<keyword evidence="2" id="KW-1015">Disulfide bond</keyword>
<keyword evidence="4" id="KW-0472">Membrane</keyword>
<comment type="caution">
    <text evidence="7">The sequence shown here is derived from an EMBL/GenBank/DDBJ whole genome shotgun (WGS) entry which is preliminary data.</text>
</comment>
<keyword evidence="1 5" id="KW-0732">Signal</keyword>
<evidence type="ECO:0000256" key="4">
    <source>
        <dbReference type="SAM" id="Phobius"/>
    </source>
</evidence>
<name>A0AAV1Q4D4_SCOSC</name>
<keyword evidence="8" id="KW-1185">Reference proteome</keyword>
<reference evidence="7 8" key="1">
    <citation type="submission" date="2024-01" db="EMBL/GenBank/DDBJ databases">
        <authorList>
            <person name="Alioto T."/>
            <person name="Alioto T."/>
            <person name="Gomez Garrido J."/>
        </authorList>
    </citation>
    <scope>NUCLEOTIDE SEQUENCE [LARGE SCALE GENOMIC DNA]</scope>
</reference>
<dbReference type="SMART" id="SM00408">
    <property type="entry name" value="IGc2"/>
    <property type="match status" value="3"/>
</dbReference>